<dbReference type="EnsemblMetazoa" id="BGLB000161-RA">
    <property type="protein sequence ID" value="BGLB000161-PA"/>
    <property type="gene ID" value="BGLB000161"/>
</dbReference>
<dbReference type="Proteomes" id="UP000076420">
    <property type="component" value="Unassembled WGS sequence"/>
</dbReference>
<protein>
    <submittedName>
        <fullName evidence="1">Uncharacterized protein</fullName>
    </submittedName>
</protein>
<name>A0A182YU16_BIOGL</name>
<proteinExistence type="predicted"/>
<reference evidence="1" key="1">
    <citation type="submission" date="2020-05" db="UniProtKB">
        <authorList>
            <consortium name="EnsemblMetazoa"/>
        </authorList>
    </citation>
    <scope>IDENTIFICATION</scope>
    <source>
        <strain evidence="1">BB02</strain>
    </source>
</reference>
<dbReference type="VEuPathDB" id="VectorBase:BGLB000161"/>
<sequence>MSIFKYLICDNNKCLKRIIFI</sequence>
<organism evidence="1 2">
    <name type="scientific">Biomphalaria glabrata</name>
    <name type="common">Bloodfluke planorb</name>
    <name type="synonym">Freshwater snail</name>
    <dbReference type="NCBI Taxonomy" id="6526"/>
    <lineage>
        <taxon>Eukaryota</taxon>
        <taxon>Metazoa</taxon>
        <taxon>Spiralia</taxon>
        <taxon>Lophotrochozoa</taxon>
        <taxon>Mollusca</taxon>
        <taxon>Gastropoda</taxon>
        <taxon>Heterobranchia</taxon>
        <taxon>Euthyneura</taxon>
        <taxon>Panpulmonata</taxon>
        <taxon>Hygrophila</taxon>
        <taxon>Lymnaeoidea</taxon>
        <taxon>Planorbidae</taxon>
        <taxon>Biomphalaria</taxon>
    </lineage>
</organism>
<evidence type="ECO:0000313" key="2">
    <source>
        <dbReference type="Proteomes" id="UP000076420"/>
    </source>
</evidence>
<evidence type="ECO:0000313" key="1">
    <source>
        <dbReference type="EnsemblMetazoa" id="BGLB000161-PA"/>
    </source>
</evidence>
<dbReference type="AlphaFoldDB" id="A0A182YU16"/>
<accession>A0A182YU16</accession>